<dbReference type="GO" id="GO:0003700">
    <property type="term" value="F:DNA-binding transcription factor activity"/>
    <property type="evidence" value="ECO:0007669"/>
    <property type="project" value="TreeGrafter"/>
</dbReference>
<evidence type="ECO:0000313" key="6">
    <source>
        <dbReference type="EMBL" id="RKN66141.1"/>
    </source>
</evidence>
<evidence type="ECO:0000313" key="7">
    <source>
        <dbReference type="Proteomes" id="UP000282311"/>
    </source>
</evidence>
<dbReference type="SUPFAM" id="SSF55781">
    <property type="entry name" value="GAF domain-like"/>
    <property type="match status" value="1"/>
</dbReference>
<dbReference type="PROSITE" id="PS51077">
    <property type="entry name" value="HTH_ICLR"/>
    <property type="match status" value="1"/>
</dbReference>
<dbReference type="AlphaFoldDB" id="A0A3B0B2V3"/>
<evidence type="ECO:0000259" key="4">
    <source>
        <dbReference type="PROSITE" id="PS51077"/>
    </source>
</evidence>
<dbReference type="GO" id="GO:0003677">
    <property type="term" value="F:DNA binding"/>
    <property type="evidence" value="ECO:0007669"/>
    <property type="project" value="UniProtKB-KW"/>
</dbReference>
<dbReference type="PANTHER" id="PTHR30136:SF24">
    <property type="entry name" value="HTH-TYPE TRANSCRIPTIONAL REPRESSOR ALLR"/>
    <property type="match status" value="1"/>
</dbReference>
<keyword evidence="1" id="KW-0805">Transcription regulation</keyword>
<gene>
    <name evidence="6" type="ORF">D7M11_31300</name>
</gene>
<sequence length="267" mass="29884">MCETTSEGKWKVENKTHKVKSADRVLDILELFAGEQDAYSITDIATRLDMPASSAYMLVQNMLSRGYLEADRSGKMFHIGYKIFEIRTRYMRSTSLISEFYRVADKIVDGLNETVFLGVRGGDQLIYIAEKQVSTPLRFTNQFGKTLPLYASASGKMLLVNCSADEIRSLYPSGELKGLTASTLTSVDRLLEQVDTARKEGLAYNLGETVHDVHCIAGPIYDSEGTIVASMSVSIPTVRISPDVWSRAAEWIRQGCRELSYRVYCQN</sequence>
<dbReference type="SUPFAM" id="SSF46785">
    <property type="entry name" value="Winged helix' DNA-binding domain"/>
    <property type="match status" value="1"/>
</dbReference>
<dbReference type="InterPro" id="IPR029016">
    <property type="entry name" value="GAF-like_dom_sf"/>
</dbReference>
<name>A0A3B0B2V3_9BACL</name>
<protein>
    <submittedName>
        <fullName evidence="6">IclR family transcriptional regulator</fullName>
    </submittedName>
</protein>
<accession>A0A3B0B2V3</accession>
<evidence type="ECO:0000256" key="2">
    <source>
        <dbReference type="ARBA" id="ARBA00023125"/>
    </source>
</evidence>
<proteinExistence type="predicted"/>
<dbReference type="Pfam" id="PF09339">
    <property type="entry name" value="HTH_IclR"/>
    <property type="match status" value="1"/>
</dbReference>
<keyword evidence="2" id="KW-0238">DNA-binding</keyword>
<dbReference type="Proteomes" id="UP000282311">
    <property type="component" value="Unassembled WGS sequence"/>
</dbReference>
<dbReference type="Gene3D" id="1.10.10.10">
    <property type="entry name" value="Winged helix-like DNA-binding domain superfamily/Winged helix DNA-binding domain"/>
    <property type="match status" value="1"/>
</dbReference>
<dbReference type="InterPro" id="IPR050707">
    <property type="entry name" value="HTH_MetabolicPath_Reg"/>
</dbReference>
<dbReference type="InterPro" id="IPR005471">
    <property type="entry name" value="Tscrpt_reg_IclR_N"/>
</dbReference>
<feature type="domain" description="HTH iclR-type" evidence="4">
    <location>
        <begin position="19"/>
        <end position="81"/>
    </location>
</feature>
<reference evidence="6 7" key="1">
    <citation type="journal article" date="2007" name="Int. J. Syst. Evol. Microbiol.">
        <title>Paenibacillus ginsengarvi sp. nov., isolated from soil from ginseng cultivation.</title>
        <authorList>
            <person name="Yoon M.H."/>
            <person name="Ten L.N."/>
            <person name="Im W.T."/>
        </authorList>
    </citation>
    <scope>NUCLEOTIDE SEQUENCE [LARGE SCALE GENOMIC DNA]</scope>
    <source>
        <strain evidence="6 7">KCTC 13059</strain>
    </source>
</reference>
<keyword evidence="7" id="KW-1185">Reference proteome</keyword>
<dbReference type="InterPro" id="IPR036390">
    <property type="entry name" value="WH_DNA-bd_sf"/>
</dbReference>
<dbReference type="EMBL" id="RBAH01000034">
    <property type="protein sequence ID" value="RKN66141.1"/>
    <property type="molecule type" value="Genomic_DNA"/>
</dbReference>
<organism evidence="6 7">
    <name type="scientific">Paenibacillus ginsengarvi</name>
    <dbReference type="NCBI Taxonomy" id="400777"/>
    <lineage>
        <taxon>Bacteria</taxon>
        <taxon>Bacillati</taxon>
        <taxon>Bacillota</taxon>
        <taxon>Bacilli</taxon>
        <taxon>Bacillales</taxon>
        <taxon>Paenibacillaceae</taxon>
        <taxon>Paenibacillus</taxon>
    </lineage>
</organism>
<evidence type="ECO:0000259" key="5">
    <source>
        <dbReference type="PROSITE" id="PS51078"/>
    </source>
</evidence>
<dbReference type="OrthoDB" id="9791752at2"/>
<feature type="domain" description="IclR-ED" evidence="5">
    <location>
        <begin position="82"/>
        <end position="265"/>
    </location>
</feature>
<dbReference type="InterPro" id="IPR036388">
    <property type="entry name" value="WH-like_DNA-bd_sf"/>
</dbReference>
<dbReference type="SMART" id="SM00346">
    <property type="entry name" value="HTH_ICLR"/>
    <property type="match status" value="1"/>
</dbReference>
<keyword evidence="3" id="KW-0804">Transcription</keyword>
<dbReference type="PANTHER" id="PTHR30136">
    <property type="entry name" value="HELIX-TURN-HELIX TRANSCRIPTIONAL REGULATOR, ICLR FAMILY"/>
    <property type="match status" value="1"/>
</dbReference>
<dbReference type="InterPro" id="IPR014757">
    <property type="entry name" value="Tscrpt_reg_IclR_C"/>
</dbReference>
<evidence type="ECO:0000256" key="3">
    <source>
        <dbReference type="ARBA" id="ARBA00023163"/>
    </source>
</evidence>
<dbReference type="PROSITE" id="PS51078">
    <property type="entry name" value="ICLR_ED"/>
    <property type="match status" value="1"/>
</dbReference>
<comment type="caution">
    <text evidence="6">The sequence shown here is derived from an EMBL/GenBank/DDBJ whole genome shotgun (WGS) entry which is preliminary data.</text>
</comment>
<dbReference type="Pfam" id="PF01614">
    <property type="entry name" value="IclR_C"/>
    <property type="match status" value="1"/>
</dbReference>
<evidence type="ECO:0000256" key="1">
    <source>
        <dbReference type="ARBA" id="ARBA00023015"/>
    </source>
</evidence>
<dbReference type="GO" id="GO:0045892">
    <property type="term" value="P:negative regulation of DNA-templated transcription"/>
    <property type="evidence" value="ECO:0007669"/>
    <property type="project" value="TreeGrafter"/>
</dbReference>
<dbReference type="Gene3D" id="3.30.450.40">
    <property type="match status" value="1"/>
</dbReference>